<reference evidence="2" key="1">
    <citation type="submission" date="2023-06" db="EMBL/GenBank/DDBJ databases">
        <title>Draft genome of Marssonina rosae.</title>
        <authorList>
            <person name="Cheng Q."/>
        </authorList>
    </citation>
    <scope>NUCLEOTIDE SEQUENCE</scope>
    <source>
        <strain evidence="2">R4</strain>
    </source>
</reference>
<evidence type="ECO:0000313" key="3">
    <source>
        <dbReference type="Proteomes" id="UP001285354"/>
    </source>
</evidence>
<dbReference type="AlphaFoldDB" id="A0AAD9T4H8"/>
<dbReference type="Proteomes" id="UP001285354">
    <property type="component" value="Unassembled WGS sequence"/>
</dbReference>
<dbReference type="EMBL" id="JAUBYV010000001">
    <property type="protein sequence ID" value="KAK2629376.1"/>
    <property type="molecule type" value="Genomic_DNA"/>
</dbReference>
<feature type="region of interest" description="Disordered" evidence="1">
    <location>
        <begin position="133"/>
        <end position="169"/>
    </location>
</feature>
<gene>
    <name evidence="2" type="ORF">QTJ16_000196</name>
</gene>
<proteinExistence type="predicted"/>
<evidence type="ECO:0000256" key="1">
    <source>
        <dbReference type="SAM" id="MobiDB-lite"/>
    </source>
</evidence>
<feature type="region of interest" description="Disordered" evidence="1">
    <location>
        <begin position="1"/>
        <end position="24"/>
    </location>
</feature>
<accession>A0AAD9T4H8</accession>
<protein>
    <submittedName>
        <fullName evidence="2">Uncharacterized protein</fullName>
    </submittedName>
</protein>
<organism evidence="2 3">
    <name type="scientific">Diplocarpon rosae</name>
    <dbReference type="NCBI Taxonomy" id="946125"/>
    <lineage>
        <taxon>Eukaryota</taxon>
        <taxon>Fungi</taxon>
        <taxon>Dikarya</taxon>
        <taxon>Ascomycota</taxon>
        <taxon>Pezizomycotina</taxon>
        <taxon>Leotiomycetes</taxon>
        <taxon>Helotiales</taxon>
        <taxon>Drepanopezizaceae</taxon>
        <taxon>Diplocarpon</taxon>
    </lineage>
</organism>
<sequence length="548" mass="62121">MSKWHFLTSNAHEKRQPVEPVDNPLKAKEKASPRRLILEKLLISDARCVSRASIYLPRRIVNHTLPSPPLGWNEATVFFSYLFYSFQGHLALILLFQTLPPTLESHLFVYTRILMASYNIKVPDAGNYALGDASSTQTHSTSTNAGSTIPSDTHGHPGSQENPPARVTHLQQSQVRAAMFRDESMLEITPRYQARHLPNLQMPNDIEAAPPVQHSNIYPVAPSRPNGLARVPAIGIEANRQSSMYSQQPVMAQGSGGNLGVVPGQGKGKDLAPPCNQDEMAGMANQPVDMIMNRRKPKPSSLLVHVNLTSESTQLELPVPITRLATGFKNDISSYGNGLLFTFPGLEYEPKLEFCNFTAHPLYDSPRARPADMPYHIWVQGRDILQKRICQVRTLHPLYHNCAIRFRLFDGDELKALIQYRSVHAKGGEVLSFRDMAFEFCKKICWSFDLEACERINEVLLNSELDPGYYGPLTERDPRFWDEEQNRWITAYLKVYPSGLGQRDHSYHFDHSNRWVYSVANPKYEEALAAYWKLFRGREGLSHPWLDI</sequence>
<keyword evidence="3" id="KW-1185">Reference proteome</keyword>
<comment type="caution">
    <text evidence="2">The sequence shown here is derived from an EMBL/GenBank/DDBJ whole genome shotgun (WGS) entry which is preliminary data.</text>
</comment>
<name>A0AAD9T4H8_9HELO</name>
<feature type="compositionally biased region" description="Polar residues" evidence="1">
    <location>
        <begin position="133"/>
        <end position="151"/>
    </location>
</feature>
<evidence type="ECO:0000313" key="2">
    <source>
        <dbReference type="EMBL" id="KAK2629376.1"/>
    </source>
</evidence>